<proteinExistence type="predicted"/>
<gene>
    <name evidence="1" type="ORF">FRX31_027662</name>
</gene>
<dbReference type="AlphaFoldDB" id="A0A7J6VDC1"/>
<reference evidence="1 2" key="1">
    <citation type="submission" date="2020-06" db="EMBL/GenBank/DDBJ databases">
        <title>Transcriptomic and genomic resources for Thalictrum thalictroides and T. hernandezii: Facilitating candidate gene discovery in an emerging model plant lineage.</title>
        <authorList>
            <person name="Arias T."/>
            <person name="Riano-Pachon D.M."/>
            <person name="Di Stilio V.S."/>
        </authorList>
    </citation>
    <scope>NUCLEOTIDE SEQUENCE [LARGE SCALE GENOMIC DNA]</scope>
    <source>
        <strain evidence="2">cv. WT478/WT964</strain>
        <tissue evidence="1">Leaves</tissue>
    </source>
</reference>
<protein>
    <submittedName>
        <fullName evidence="1">Uncharacterized protein</fullName>
    </submittedName>
</protein>
<organism evidence="1 2">
    <name type="scientific">Thalictrum thalictroides</name>
    <name type="common">Rue-anemone</name>
    <name type="synonym">Anemone thalictroides</name>
    <dbReference type="NCBI Taxonomy" id="46969"/>
    <lineage>
        <taxon>Eukaryota</taxon>
        <taxon>Viridiplantae</taxon>
        <taxon>Streptophyta</taxon>
        <taxon>Embryophyta</taxon>
        <taxon>Tracheophyta</taxon>
        <taxon>Spermatophyta</taxon>
        <taxon>Magnoliopsida</taxon>
        <taxon>Ranunculales</taxon>
        <taxon>Ranunculaceae</taxon>
        <taxon>Thalictroideae</taxon>
        <taxon>Thalictrum</taxon>
    </lineage>
</organism>
<keyword evidence="2" id="KW-1185">Reference proteome</keyword>
<comment type="caution">
    <text evidence="1">The sequence shown here is derived from an EMBL/GenBank/DDBJ whole genome shotgun (WGS) entry which is preliminary data.</text>
</comment>
<dbReference type="Proteomes" id="UP000554482">
    <property type="component" value="Unassembled WGS sequence"/>
</dbReference>
<sequence length="66" mass="7548">MSSSLINSSTSCYCGKETPMRISTTDGNPERKLLGCYKFLAKTYDFFRWVDPPTTPLSIQKKLDYD</sequence>
<evidence type="ECO:0000313" key="1">
    <source>
        <dbReference type="EMBL" id="KAF5182747.1"/>
    </source>
</evidence>
<name>A0A7J6VDC1_THATH</name>
<evidence type="ECO:0000313" key="2">
    <source>
        <dbReference type="Proteomes" id="UP000554482"/>
    </source>
</evidence>
<dbReference type="EMBL" id="JABWDY010034328">
    <property type="protein sequence ID" value="KAF5182747.1"/>
    <property type="molecule type" value="Genomic_DNA"/>
</dbReference>
<accession>A0A7J6VDC1</accession>